<dbReference type="GO" id="GO:0005576">
    <property type="term" value="C:extracellular region"/>
    <property type="evidence" value="ECO:0007669"/>
    <property type="project" value="TreeGrafter"/>
</dbReference>
<keyword evidence="5 7" id="KW-0443">Lipid metabolism</keyword>
<evidence type="ECO:0000256" key="7">
    <source>
        <dbReference type="RuleBase" id="RU364138"/>
    </source>
</evidence>
<comment type="caution">
    <text evidence="8">The sequence shown here is derived from an EMBL/GenBank/DDBJ whole genome shotgun (WGS) entry which is preliminary data.</text>
</comment>
<comment type="similarity">
    <text evidence="1 7">Belongs to the phospholipase B-like family.</text>
</comment>
<dbReference type="Proteomes" id="UP000198287">
    <property type="component" value="Unassembled WGS sequence"/>
</dbReference>
<dbReference type="OMA" id="YQEGYWA"/>
<keyword evidence="9" id="KW-1185">Reference proteome</keyword>
<evidence type="ECO:0000256" key="2">
    <source>
        <dbReference type="ARBA" id="ARBA00022729"/>
    </source>
</evidence>
<gene>
    <name evidence="8" type="ORF">Fcan01_04016</name>
</gene>
<dbReference type="PANTHER" id="PTHR12370">
    <property type="entry name" value="PHOSPHOLIPASE B-RELATED"/>
    <property type="match status" value="1"/>
</dbReference>
<dbReference type="AlphaFoldDB" id="A0A226F0A1"/>
<keyword evidence="6" id="KW-0325">Glycoprotein</keyword>
<accession>A0A226F0A1</accession>
<sequence>MIRLGRHQLLVILVAVGFLCEVTTGKKHHGQELHKLRTKFQKAPPHIHSKFAYVTWSNDTGYDIKIFAAHLSQPKGLDWVAKARYQNFVNKTGWAFVEVESKTTWPDEMQAYAAGMAEGYLTKDLIYDFWQNTVEHACDDKPKICQYIKKYVAQNVDWTTQAADKYKTAAPYWHQVNLFISQFEGLFNGFHKAANGSVASRLTWDDLLTINIMEDFGDLENALNPNPNPDPTDRSGHCSALIKLIGNRDIYASHVTWAPYNTMLRIVKRYNLAYKTSAKDGSPTVPAAEISFSSYPGMLHSMDDWYVLSSGLLVTETTIENYNNDLWAKVKPTNSLFAGLRAMVANRLSTDGQSWTTYFSRYNSGTYNNQWMILNYNLFEPTKPLNKGLLWVLEQLPGKIQAKDVTEVLKSQGYWSSYNSPYFKDIFEASGSPKMVEKYGEFYSYEGTARAKIFARDQGQVEDIDSMMKLMRYNDYQNDPLSRCNCTPPYSAELAISSRNDMNPVDGQYPIKLLGHRSSGSTDMKLTNLDLFLLQQFVSWSGPAYDPLPPFQWSKTDFKDLPHHGMPDRFEFEPLIHKWKWL</sequence>
<dbReference type="InterPro" id="IPR007000">
    <property type="entry name" value="PLipase_B-like"/>
</dbReference>
<keyword evidence="3 7" id="KW-0378">Hydrolase</keyword>
<organism evidence="8 9">
    <name type="scientific">Folsomia candida</name>
    <name type="common">Springtail</name>
    <dbReference type="NCBI Taxonomy" id="158441"/>
    <lineage>
        <taxon>Eukaryota</taxon>
        <taxon>Metazoa</taxon>
        <taxon>Ecdysozoa</taxon>
        <taxon>Arthropoda</taxon>
        <taxon>Hexapoda</taxon>
        <taxon>Collembola</taxon>
        <taxon>Entomobryomorpha</taxon>
        <taxon>Isotomoidea</taxon>
        <taxon>Isotomidae</taxon>
        <taxon>Proisotominae</taxon>
        <taxon>Folsomia</taxon>
    </lineage>
</organism>
<protein>
    <recommendedName>
        <fullName evidence="7">Phospholipase B-like</fullName>
        <ecNumber evidence="7">3.1.1.-</ecNumber>
    </recommendedName>
</protein>
<feature type="signal peptide" evidence="7">
    <location>
        <begin position="1"/>
        <end position="25"/>
    </location>
</feature>
<evidence type="ECO:0000256" key="1">
    <source>
        <dbReference type="ARBA" id="ARBA00007835"/>
    </source>
</evidence>
<keyword evidence="4 7" id="KW-0442">Lipid degradation</keyword>
<comment type="function">
    <text evidence="7">Putative phospholipase.</text>
</comment>
<keyword evidence="2 7" id="KW-0732">Signal</keyword>
<evidence type="ECO:0000256" key="3">
    <source>
        <dbReference type="ARBA" id="ARBA00022801"/>
    </source>
</evidence>
<dbReference type="GO" id="GO:0009395">
    <property type="term" value="P:phospholipid catabolic process"/>
    <property type="evidence" value="ECO:0007669"/>
    <property type="project" value="TreeGrafter"/>
</dbReference>
<dbReference type="GO" id="GO:0004620">
    <property type="term" value="F:phospholipase activity"/>
    <property type="evidence" value="ECO:0007669"/>
    <property type="project" value="InterPro"/>
</dbReference>
<evidence type="ECO:0000313" key="9">
    <source>
        <dbReference type="Proteomes" id="UP000198287"/>
    </source>
</evidence>
<evidence type="ECO:0000256" key="4">
    <source>
        <dbReference type="ARBA" id="ARBA00022963"/>
    </source>
</evidence>
<dbReference type="EC" id="3.1.1.-" evidence="7"/>
<dbReference type="STRING" id="158441.A0A226F0A1"/>
<dbReference type="EMBL" id="LNIX01000001">
    <property type="protein sequence ID" value="OXA62834.1"/>
    <property type="molecule type" value="Genomic_DNA"/>
</dbReference>
<name>A0A226F0A1_FOLCA</name>
<dbReference type="Gene3D" id="3.60.60.30">
    <property type="match status" value="1"/>
</dbReference>
<evidence type="ECO:0000256" key="5">
    <source>
        <dbReference type="ARBA" id="ARBA00023098"/>
    </source>
</evidence>
<evidence type="ECO:0000256" key="6">
    <source>
        <dbReference type="ARBA" id="ARBA00023180"/>
    </source>
</evidence>
<proteinExistence type="inferred from homology"/>
<feature type="chain" id="PRO_5011832960" description="Phospholipase B-like" evidence="7">
    <location>
        <begin position="26"/>
        <end position="582"/>
    </location>
</feature>
<dbReference type="PANTHER" id="PTHR12370:SF3">
    <property type="entry name" value="PHOSPHOLIPASE B-LIKE 2-RELATED"/>
    <property type="match status" value="1"/>
</dbReference>
<dbReference type="OrthoDB" id="443524at2759"/>
<evidence type="ECO:0000313" key="8">
    <source>
        <dbReference type="EMBL" id="OXA62834.1"/>
    </source>
</evidence>
<dbReference type="Pfam" id="PF04916">
    <property type="entry name" value="Phospholip_B"/>
    <property type="match status" value="1"/>
</dbReference>
<reference evidence="8 9" key="1">
    <citation type="submission" date="2015-12" db="EMBL/GenBank/DDBJ databases">
        <title>The genome of Folsomia candida.</title>
        <authorList>
            <person name="Faddeeva A."/>
            <person name="Derks M.F."/>
            <person name="Anvar Y."/>
            <person name="Smit S."/>
            <person name="Van Straalen N."/>
            <person name="Roelofs D."/>
        </authorList>
    </citation>
    <scope>NUCLEOTIDE SEQUENCE [LARGE SCALE GENOMIC DNA]</scope>
    <source>
        <strain evidence="8 9">VU population</strain>
        <tissue evidence="8">Whole body</tissue>
    </source>
</reference>